<dbReference type="STRING" id="3983.A0A2C9W128"/>
<feature type="transmembrane region" description="Helical" evidence="12">
    <location>
        <begin position="940"/>
        <end position="963"/>
    </location>
</feature>
<dbReference type="Pfam" id="PF23598">
    <property type="entry name" value="LRR_14"/>
    <property type="match status" value="1"/>
</dbReference>
<evidence type="ECO:0000313" key="15">
    <source>
        <dbReference type="EMBL" id="OAY51528.1"/>
    </source>
</evidence>
<evidence type="ECO:0000259" key="14">
    <source>
        <dbReference type="Pfam" id="PF23598"/>
    </source>
</evidence>
<accession>A0A2C9W128</accession>
<evidence type="ECO:0000256" key="8">
    <source>
        <dbReference type="ARBA" id="ARBA00022989"/>
    </source>
</evidence>
<dbReference type="PANTHER" id="PTHR48063">
    <property type="entry name" value="LRR RECEPTOR-LIKE KINASE"/>
    <property type="match status" value="1"/>
</dbReference>
<dbReference type="InterPro" id="IPR055414">
    <property type="entry name" value="LRR_R13L4/SHOC2-like"/>
</dbReference>
<evidence type="ECO:0000256" key="6">
    <source>
        <dbReference type="ARBA" id="ARBA00022729"/>
    </source>
</evidence>
<comment type="subcellular location">
    <subcellularLocation>
        <location evidence="1">Cell membrane</location>
        <topology evidence="1">Single-pass type I membrane protein</topology>
    </subcellularLocation>
</comment>
<dbReference type="InterPro" id="IPR032675">
    <property type="entry name" value="LRR_dom_sf"/>
</dbReference>
<dbReference type="FunFam" id="3.80.10.10:FF:000095">
    <property type="entry name" value="LRR receptor-like serine/threonine-protein kinase GSO1"/>
    <property type="match status" value="1"/>
</dbReference>
<evidence type="ECO:0000256" key="7">
    <source>
        <dbReference type="ARBA" id="ARBA00022737"/>
    </source>
</evidence>
<evidence type="ECO:0000256" key="4">
    <source>
        <dbReference type="ARBA" id="ARBA00022614"/>
    </source>
</evidence>
<dbReference type="SMART" id="SM00369">
    <property type="entry name" value="LRR_TYP"/>
    <property type="match status" value="9"/>
</dbReference>
<dbReference type="InterPro" id="IPR046956">
    <property type="entry name" value="RLP23-like"/>
</dbReference>
<dbReference type="Pfam" id="PF00560">
    <property type="entry name" value="LRR_1"/>
    <property type="match status" value="5"/>
</dbReference>
<comment type="similarity">
    <text evidence="2">Belongs to the RLP family.</text>
</comment>
<dbReference type="Gene3D" id="3.80.10.10">
    <property type="entry name" value="Ribonuclease Inhibitor"/>
    <property type="match status" value="4"/>
</dbReference>
<evidence type="ECO:0000256" key="3">
    <source>
        <dbReference type="ARBA" id="ARBA00022475"/>
    </source>
</evidence>
<dbReference type="GO" id="GO:0005886">
    <property type="term" value="C:plasma membrane"/>
    <property type="evidence" value="ECO:0007669"/>
    <property type="project" value="UniProtKB-SubCell"/>
</dbReference>
<proteinExistence type="inferred from homology"/>
<protein>
    <submittedName>
        <fullName evidence="15">Uncharacterized protein</fullName>
    </submittedName>
</protein>
<dbReference type="SUPFAM" id="SSF52047">
    <property type="entry name" value="RNI-like"/>
    <property type="match status" value="1"/>
</dbReference>
<dbReference type="InterPro" id="IPR003591">
    <property type="entry name" value="Leu-rich_rpt_typical-subtyp"/>
</dbReference>
<keyword evidence="8 12" id="KW-1133">Transmembrane helix</keyword>
<evidence type="ECO:0000256" key="12">
    <source>
        <dbReference type="SAM" id="Phobius"/>
    </source>
</evidence>
<keyword evidence="3" id="KW-1003">Cell membrane</keyword>
<dbReference type="SUPFAM" id="SSF52058">
    <property type="entry name" value="L domain-like"/>
    <property type="match status" value="2"/>
</dbReference>
<organism evidence="15">
    <name type="scientific">Manihot esculenta</name>
    <name type="common">Cassava</name>
    <name type="synonym">Jatropha manihot</name>
    <dbReference type="NCBI Taxonomy" id="3983"/>
    <lineage>
        <taxon>Eukaryota</taxon>
        <taxon>Viridiplantae</taxon>
        <taxon>Streptophyta</taxon>
        <taxon>Embryophyta</taxon>
        <taxon>Tracheophyta</taxon>
        <taxon>Spermatophyta</taxon>
        <taxon>Magnoliopsida</taxon>
        <taxon>eudicotyledons</taxon>
        <taxon>Gunneridae</taxon>
        <taxon>Pentapetalae</taxon>
        <taxon>rosids</taxon>
        <taxon>fabids</taxon>
        <taxon>Malpighiales</taxon>
        <taxon>Euphorbiaceae</taxon>
        <taxon>Crotonoideae</taxon>
        <taxon>Manihoteae</taxon>
        <taxon>Manihot</taxon>
    </lineage>
</organism>
<dbReference type="InterPro" id="IPR013210">
    <property type="entry name" value="LRR_N_plant-typ"/>
</dbReference>
<dbReference type="FunFam" id="3.80.10.10:FF:000383">
    <property type="entry name" value="Leucine-rich repeat receptor protein kinase EMS1"/>
    <property type="match status" value="1"/>
</dbReference>
<evidence type="ECO:0000256" key="1">
    <source>
        <dbReference type="ARBA" id="ARBA00004251"/>
    </source>
</evidence>
<sequence length="1012" mass="113069">MATDRVFSGIGSDRTLIERIWTVIIGFEMGSGFKNNTRCGFGSHSGFIYRIERKALLDFKQSLTDPSGRFSSWVGEECCQWNGLTCNNLTGNVIKLDLQNPFQIDEAGHQESALRGKISSSLIYLEHLEYLDLSLNDFDGSQIPDFIGSFRSLNYLNLSHASFSGIIPPHLGNISSLHFLDLHAFSDSDHLLNAKDLHWLTGLSSLEYLDLGGIDLSSVVNWLEVVNMLPSLLELRLQDCNLQNFPHSLPFVNFTSLSVIDLSRNCFNSPMPAWLFNLTSLEEILFSSSNLIGPLPNTFTNLISLQHLDLSNQFLEGLLPSSLGNLWKLKSLRLSANNLTGNVIEFVDSLSGNNSLEVLDLTQNKFHGELPVSLGNLTSLRSFVLRQNMFWGSLPESIGRLSSLEELSMFGNPTNGSIPESIGLLSKLTVMNFGQTLWKGTISERHFLNLSRLENLEISSTFLKKSLNFNVDSKWNPPFKLKSIILAHIQAGPLFPEWVQTQNDLTRLFLNDIGISSTLPDGFWSWCSQNIDDLDLAHNQIRGTLPRSLHFQYAANVYLISNQFKGPLPMWTNLRRLYLWGNSFSGQIPENISEIMPKLRDLDLSENCLTGGIPPSIVNMRYLNTLVLSFNQLSGQLPKNWNQLRRLQVLDVSNNNLSGTIPGSIGFLHSVQLLSFSSNKFSGKIPLSMKNCTELWNLDLSDNRLSGSIPAWIGNITSLLILHLRSNFFSSKIPTQLCHLLNLHVLDLADNNLSGQIPQCLGNLSGMISDVPSELVHQYQGRVTIVAKGRELEYSSTLSLVKIIDLSANNLTGKVPEEITSLLRLGTLNLSMNHLTGRIPPMIGSLRWLETLDLSKNQLSGTIPSSISMISSLNHFNLSYNNLAGRIPLGNQLQTLNDPSIYEGNPGLCGDPLKRKCPDDNISSETSEEDNDENEIFDTLWFYVGLASGFIVGFWAVCGSLLLNKSWRLKYFKFIEEKKEKACVSIAVTLAHWKGRMKSIRNRDTQATFSIT</sequence>
<reference evidence="15" key="1">
    <citation type="submission" date="2016-02" db="EMBL/GenBank/DDBJ databases">
        <title>WGS assembly of Manihot esculenta.</title>
        <authorList>
            <person name="Bredeson J.V."/>
            <person name="Prochnik S.E."/>
            <person name="Lyons J.B."/>
            <person name="Schmutz J."/>
            <person name="Grimwood J."/>
            <person name="Vrebalov J."/>
            <person name="Bart R.S."/>
            <person name="Amuge T."/>
            <person name="Ferguson M.E."/>
            <person name="Green R."/>
            <person name="Putnam N."/>
            <person name="Stites J."/>
            <person name="Rounsley S."/>
            <person name="Rokhsar D.S."/>
        </authorList>
    </citation>
    <scope>NUCLEOTIDE SEQUENCE [LARGE SCALE GENOMIC DNA]</scope>
    <source>
        <tissue evidence="15">Leaf</tissue>
    </source>
</reference>
<keyword evidence="11" id="KW-0325">Glycoprotein</keyword>
<keyword evidence="7" id="KW-0677">Repeat</keyword>
<dbReference type="EMBL" id="CM004390">
    <property type="protein sequence ID" value="OAY51528.1"/>
    <property type="molecule type" value="Genomic_DNA"/>
</dbReference>
<evidence type="ECO:0000259" key="13">
    <source>
        <dbReference type="Pfam" id="PF08263"/>
    </source>
</evidence>
<dbReference type="InterPro" id="IPR001611">
    <property type="entry name" value="Leu-rich_rpt"/>
</dbReference>
<keyword evidence="4" id="KW-0433">Leucine-rich repeat</keyword>
<dbReference type="AlphaFoldDB" id="A0A2C9W128"/>
<evidence type="ECO:0000256" key="11">
    <source>
        <dbReference type="ARBA" id="ARBA00023180"/>
    </source>
</evidence>
<evidence type="ECO:0000256" key="9">
    <source>
        <dbReference type="ARBA" id="ARBA00023136"/>
    </source>
</evidence>
<keyword evidence="5 12" id="KW-0812">Transmembrane</keyword>
<keyword evidence="6" id="KW-0732">Signal</keyword>
<feature type="domain" description="Leucine-rich repeat-containing N-terminal plant-type" evidence="13">
    <location>
        <begin position="52"/>
        <end position="87"/>
    </location>
</feature>
<dbReference type="Pfam" id="PF13855">
    <property type="entry name" value="LRR_8"/>
    <property type="match status" value="2"/>
</dbReference>
<dbReference type="PRINTS" id="PR00019">
    <property type="entry name" value="LEURICHRPT"/>
</dbReference>
<keyword evidence="9 12" id="KW-0472">Membrane</keyword>
<dbReference type="PANTHER" id="PTHR48063:SF90">
    <property type="entry name" value="OS11G0565920 PROTEIN"/>
    <property type="match status" value="1"/>
</dbReference>
<feature type="domain" description="Disease resistance R13L4/SHOC-2-like LRR" evidence="14">
    <location>
        <begin position="355"/>
        <end position="507"/>
    </location>
</feature>
<keyword evidence="10" id="KW-0675">Receptor</keyword>
<evidence type="ECO:0000256" key="10">
    <source>
        <dbReference type="ARBA" id="ARBA00023170"/>
    </source>
</evidence>
<dbReference type="FunFam" id="3.80.10.10:FF:000649">
    <property type="entry name" value="Leucine Rich Repeat family protein"/>
    <property type="match status" value="1"/>
</dbReference>
<evidence type="ECO:0000256" key="5">
    <source>
        <dbReference type="ARBA" id="ARBA00022692"/>
    </source>
</evidence>
<evidence type="ECO:0000256" key="2">
    <source>
        <dbReference type="ARBA" id="ARBA00009592"/>
    </source>
</evidence>
<gene>
    <name evidence="15" type="ORF">MANES_04G014400</name>
</gene>
<dbReference type="FunFam" id="3.80.10.10:FF:000111">
    <property type="entry name" value="LRR receptor-like serine/threonine-protein kinase ERECTA"/>
    <property type="match status" value="1"/>
</dbReference>
<name>A0A2C9W128_MANES</name>
<dbReference type="Pfam" id="PF08263">
    <property type="entry name" value="LRRNT_2"/>
    <property type="match status" value="1"/>
</dbReference>